<accession>W7D4I9</accession>
<comment type="caution">
    <text evidence="1">The sequence shown here is derived from an EMBL/GenBank/DDBJ whole genome shotgun (WGS) entry which is preliminary data.</text>
</comment>
<dbReference type="AlphaFoldDB" id="W7D4I9"/>
<organism evidence="1 2">
    <name type="scientific">Listeria fleischmannii FSL S10-1203</name>
    <dbReference type="NCBI Taxonomy" id="1265822"/>
    <lineage>
        <taxon>Bacteria</taxon>
        <taxon>Bacillati</taxon>
        <taxon>Bacillota</taxon>
        <taxon>Bacilli</taxon>
        <taxon>Bacillales</taxon>
        <taxon>Listeriaceae</taxon>
        <taxon>Listeria</taxon>
    </lineage>
</organism>
<evidence type="ECO:0000313" key="2">
    <source>
        <dbReference type="Proteomes" id="UP000019241"/>
    </source>
</evidence>
<proteinExistence type="predicted"/>
<sequence length="63" mass="6803">MKKTIIKLFVALVAFSMVLGGSGEVLGMPTMKAEAAAKKTIKVTVYHYSYTSKAKKKNGCFAD</sequence>
<dbReference type="EMBL" id="AODM01000092">
    <property type="protein sequence ID" value="EUJ43865.1"/>
    <property type="molecule type" value="Genomic_DNA"/>
</dbReference>
<name>W7D4I9_9LIST</name>
<dbReference type="PATRIC" id="fig|1265822.4.peg.4170"/>
<gene>
    <name evidence="1" type="ORF">MCOL2_20378</name>
</gene>
<dbReference type="Proteomes" id="UP000019241">
    <property type="component" value="Unassembled WGS sequence"/>
</dbReference>
<dbReference type="RefSeq" id="WP_036065532.1">
    <property type="nucleotide sequence ID" value="NZ_AODM01000092.1"/>
</dbReference>
<evidence type="ECO:0000313" key="1">
    <source>
        <dbReference type="EMBL" id="EUJ43865.1"/>
    </source>
</evidence>
<reference evidence="1 2" key="1">
    <citation type="submission" date="2012-12" db="EMBL/GenBank/DDBJ databases">
        <title>Novel taxa of Listeriaceae from agricultural environments in the United States.</title>
        <authorList>
            <person name="den Bakker H.C."/>
            <person name="Allred A."/>
            <person name="Warchocki S."/>
            <person name="Wright E.M."/>
            <person name="Burrell A."/>
            <person name="Nightingale K.K."/>
            <person name="Kephart D."/>
            <person name="Wiedmann M."/>
        </authorList>
    </citation>
    <scope>NUCLEOTIDE SEQUENCE [LARGE SCALE GENOMIC DNA]</scope>
    <source>
        <strain evidence="1 2">FSL S10-1203</strain>
    </source>
</reference>
<protein>
    <submittedName>
        <fullName evidence="1">Uncharacterized protein</fullName>
    </submittedName>
</protein>